<evidence type="ECO:0000313" key="3">
    <source>
        <dbReference type="Proteomes" id="UP001218895"/>
    </source>
</evidence>
<gene>
    <name evidence="2" type="ORF">L1994_01020</name>
</gene>
<dbReference type="GeneID" id="79948933"/>
<dbReference type="AlphaFoldDB" id="A0AAF0FR22"/>
<dbReference type="RefSeq" id="WP_278099845.1">
    <property type="nucleotide sequence ID" value="NZ_CP091092.1"/>
</dbReference>
<dbReference type="KEGG" id="manq:L1994_01020"/>
<reference evidence="2" key="1">
    <citation type="submission" date="2022-01" db="EMBL/GenBank/DDBJ databases">
        <title>Complete genome of Methanomicrobium antiquum DSM 21220.</title>
        <authorList>
            <person name="Chen S.-C."/>
            <person name="You Y.-T."/>
            <person name="Zhou Y.-Z."/>
            <person name="Lai M.-C."/>
        </authorList>
    </citation>
    <scope>NUCLEOTIDE SEQUENCE</scope>
    <source>
        <strain evidence="2">DSM 21220</strain>
    </source>
</reference>
<proteinExistence type="predicted"/>
<evidence type="ECO:0000313" key="2">
    <source>
        <dbReference type="EMBL" id="WFN37007.1"/>
    </source>
</evidence>
<accession>A0AAF0FR22</accession>
<keyword evidence="3" id="KW-1185">Reference proteome</keyword>
<dbReference type="EMBL" id="CP091092">
    <property type="protein sequence ID" value="WFN37007.1"/>
    <property type="molecule type" value="Genomic_DNA"/>
</dbReference>
<organism evidence="2 3">
    <name type="scientific">Methanomicrobium antiquum</name>
    <dbReference type="NCBI Taxonomy" id="487686"/>
    <lineage>
        <taxon>Archaea</taxon>
        <taxon>Methanobacteriati</taxon>
        <taxon>Methanobacteriota</taxon>
        <taxon>Stenosarchaea group</taxon>
        <taxon>Methanomicrobia</taxon>
        <taxon>Methanomicrobiales</taxon>
        <taxon>Methanomicrobiaceae</taxon>
        <taxon>Methanomicrobium</taxon>
    </lineage>
</organism>
<feature type="compositionally biased region" description="Polar residues" evidence="1">
    <location>
        <begin position="21"/>
        <end position="30"/>
    </location>
</feature>
<evidence type="ECO:0000256" key="1">
    <source>
        <dbReference type="SAM" id="MobiDB-lite"/>
    </source>
</evidence>
<dbReference type="Proteomes" id="UP001218895">
    <property type="component" value="Chromosome"/>
</dbReference>
<feature type="region of interest" description="Disordered" evidence="1">
    <location>
        <begin position="1"/>
        <end position="58"/>
    </location>
</feature>
<sequence>MPLIIPVYKKVTPKKSGKQPWKTTLENNLGKQHKKKLEKRGNQKKVSQEIKKNSKKPF</sequence>
<name>A0AAF0FR22_9EURY</name>
<protein>
    <submittedName>
        <fullName evidence="2">Uncharacterized protein</fullName>
    </submittedName>
</protein>